<dbReference type="Proteomes" id="UP001208570">
    <property type="component" value="Unassembled WGS sequence"/>
</dbReference>
<keyword evidence="2" id="KW-1185">Reference proteome</keyword>
<dbReference type="EMBL" id="JAODUP010000524">
    <property type="protein sequence ID" value="KAK2147978.1"/>
    <property type="molecule type" value="Genomic_DNA"/>
</dbReference>
<evidence type="ECO:0000313" key="2">
    <source>
        <dbReference type="Proteomes" id="UP001208570"/>
    </source>
</evidence>
<protein>
    <submittedName>
        <fullName evidence="1">Uncharacterized protein</fullName>
    </submittedName>
</protein>
<gene>
    <name evidence="1" type="ORF">LSH36_524g01077</name>
</gene>
<accession>A0AAD9J7P1</accession>
<sequence length="232" mass="27183">MLPSDQLKSSHRQQSTLIRAGSRRYEVFVFRVHNDIEDDQIKQFLTNEDAKVRELEPVSQMDAWTKSYRVAVETNDLDVMCHPEFWPDGKGIIPGWKEYVKPERERSIFWHWIWLESGKPNSGYVYEIMKKTRSQYHNAVRRAKKNEFNIKKQKLAECSSGSNDMWKELKKINSTCRNIPITIAELFVYKYEQLYTSVHTDTKELGNILPNINKGLSDTNIESIHISVDVIA</sequence>
<organism evidence="1 2">
    <name type="scientific">Paralvinella palmiformis</name>
    <dbReference type="NCBI Taxonomy" id="53620"/>
    <lineage>
        <taxon>Eukaryota</taxon>
        <taxon>Metazoa</taxon>
        <taxon>Spiralia</taxon>
        <taxon>Lophotrochozoa</taxon>
        <taxon>Annelida</taxon>
        <taxon>Polychaeta</taxon>
        <taxon>Sedentaria</taxon>
        <taxon>Canalipalpata</taxon>
        <taxon>Terebellida</taxon>
        <taxon>Terebelliformia</taxon>
        <taxon>Alvinellidae</taxon>
        <taxon>Paralvinella</taxon>
    </lineage>
</organism>
<proteinExistence type="predicted"/>
<name>A0AAD9J7P1_9ANNE</name>
<reference evidence="1" key="1">
    <citation type="journal article" date="2023" name="Mol. Biol. Evol.">
        <title>Third-Generation Sequencing Reveals the Adaptive Role of the Epigenome in Three Deep-Sea Polychaetes.</title>
        <authorList>
            <person name="Perez M."/>
            <person name="Aroh O."/>
            <person name="Sun Y."/>
            <person name="Lan Y."/>
            <person name="Juniper S.K."/>
            <person name="Young C.R."/>
            <person name="Angers B."/>
            <person name="Qian P.Y."/>
        </authorList>
    </citation>
    <scope>NUCLEOTIDE SEQUENCE</scope>
    <source>
        <strain evidence="1">P08H-3</strain>
    </source>
</reference>
<dbReference type="AlphaFoldDB" id="A0AAD9J7P1"/>
<evidence type="ECO:0000313" key="1">
    <source>
        <dbReference type="EMBL" id="KAK2147978.1"/>
    </source>
</evidence>
<comment type="caution">
    <text evidence="1">The sequence shown here is derived from an EMBL/GenBank/DDBJ whole genome shotgun (WGS) entry which is preliminary data.</text>
</comment>